<proteinExistence type="predicted"/>
<feature type="compositionally biased region" description="Polar residues" evidence="1">
    <location>
        <begin position="645"/>
        <end position="654"/>
    </location>
</feature>
<name>A0A0D2B8I3_9PEZI</name>
<dbReference type="HOGENOM" id="CLU_402910_0_0_1"/>
<feature type="region of interest" description="Disordered" evidence="1">
    <location>
        <begin position="161"/>
        <end position="202"/>
    </location>
</feature>
<evidence type="ECO:0000313" key="2">
    <source>
        <dbReference type="EMBL" id="KIW07509.1"/>
    </source>
</evidence>
<organism evidence="2 3">
    <name type="scientific">Verruconis gallopava</name>
    <dbReference type="NCBI Taxonomy" id="253628"/>
    <lineage>
        <taxon>Eukaryota</taxon>
        <taxon>Fungi</taxon>
        <taxon>Dikarya</taxon>
        <taxon>Ascomycota</taxon>
        <taxon>Pezizomycotina</taxon>
        <taxon>Dothideomycetes</taxon>
        <taxon>Pleosporomycetidae</taxon>
        <taxon>Venturiales</taxon>
        <taxon>Sympoventuriaceae</taxon>
        <taxon>Verruconis</taxon>
    </lineage>
</organism>
<reference evidence="2 3" key="1">
    <citation type="submission" date="2015-01" db="EMBL/GenBank/DDBJ databases">
        <title>The Genome Sequence of Ochroconis gallopava CBS43764.</title>
        <authorList>
            <consortium name="The Broad Institute Genomics Platform"/>
            <person name="Cuomo C."/>
            <person name="de Hoog S."/>
            <person name="Gorbushina A."/>
            <person name="Stielow B."/>
            <person name="Teixiera M."/>
            <person name="Abouelleil A."/>
            <person name="Chapman S.B."/>
            <person name="Priest M."/>
            <person name="Young S.K."/>
            <person name="Wortman J."/>
            <person name="Nusbaum C."/>
            <person name="Birren B."/>
        </authorList>
    </citation>
    <scope>NUCLEOTIDE SEQUENCE [LARGE SCALE GENOMIC DNA]</scope>
    <source>
        <strain evidence="2 3">CBS 43764</strain>
    </source>
</reference>
<feature type="region of interest" description="Disordered" evidence="1">
    <location>
        <begin position="500"/>
        <end position="546"/>
    </location>
</feature>
<feature type="region of interest" description="Disordered" evidence="1">
    <location>
        <begin position="640"/>
        <end position="667"/>
    </location>
</feature>
<feature type="compositionally biased region" description="Basic and acidic residues" evidence="1">
    <location>
        <begin position="455"/>
        <end position="466"/>
    </location>
</feature>
<dbReference type="Proteomes" id="UP000053259">
    <property type="component" value="Unassembled WGS sequence"/>
</dbReference>
<keyword evidence="3" id="KW-1185">Reference proteome</keyword>
<feature type="compositionally biased region" description="Basic and acidic residues" evidence="1">
    <location>
        <begin position="534"/>
        <end position="546"/>
    </location>
</feature>
<dbReference type="RefSeq" id="XP_016217378.1">
    <property type="nucleotide sequence ID" value="XM_016354366.1"/>
</dbReference>
<evidence type="ECO:0000256" key="1">
    <source>
        <dbReference type="SAM" id="MobiDB-lite"/>
    </source>
</evidence>
<dbReference type="STRING" id="253628.A0A0D2B8I3"/>
<dbReference type="VEuPathDB" id="FungiDB:PV09_01474"/>
<dbReference type="InParanoid" id="A0A0D2B8I3"/>
<gene>
    <name evidence="2" type="ORF">PV09_01474</name>
</gene>
<sequence>MARSYFITRVSSSNEDPTALEFFPPKGSDELHEALKEAFPYEPNLAARMRAAVIEFLLQEQQVEQFAPISPDYLPSPQSSFVSTLPSPAMPSSRTSQETTISRRQSSAAGQPTQEALMDVWCLPNKPQAKIHTRRTMTPEEKKAYKQKRLVGACADCKRRRRKCEHNSSASSTGPVPQKVGKHKKRASNQTPSSKPAVSDPFSDMSMLNFELDMPSMAMSDMTSFSAPFELETTDFDFTPELNVDWQLFPDLPATNTYASMSPIWSIDHDNSAYSTRAGLSQQRVSPSRECNNNIFGQEMLDHVESNSGLIDSGFYGSSSAGNAPISPVTPESLSPVSHKQSSIGLYDGATQSTLNRTISHFSTGANLEQSRVSPRSPRQATLIHEGSLDTLILPDATEGPRMVPIPAPNINKPRYRAPSSPATARLTAHFPPCPGDSSRTVADHAMDIQSAYETRSEHESHRNDQHTPQSHRNGRDWNIREIFFATRVLLQAINTQQPQASSIMSSPEHSSTAAASQPKDGKANAHEQTVGTGDRRSRQSRNDTLRVRQTSWQNCTHRCETSQNSHFLALTPICVALYGTYCITTQSDATPAFVASFAIGLMLVLVLLPRKDLPSKDVLPVRLVSHAYRFASHVTGESEFRSKNMPSRQSPVESGSHSSNASASPRRALTSHFGLLGASAMV</sequence>
<accession>A0A0D2B8I3</accession>
<feature type="region of interest" description="Disordered" evidence="1">
    <location>
        <begin position="78"/>
        <end position="113"/>
    </location>
</feature>
<protein>
    <submittedName>
        <fullName evidence="2">Uncharacterized protein</fullName>
    </submittedName>
</protein>
<feature type="compositionally biased region" description="Low complexity" evidence="1">
    <location>
        <begin position="655"/>
        <end position="665"/>
    </location>
</feature>
<feature type="compositionally biased region" description="Polar residues" evidence="1">
    <location>
        <begin position="500"/>
        <end position="516"/>
    </location>
</feature>
<dbReference type="EMBL" id="KN847532">
    <property type="protein sequence ID" value="KIW07509.1"/>
    <property type="molecule type" value="Genomic_DNA"/>
</dbReference>
<evidence type="ECO:0000313" key="3">
    <source>
        <dbReference type="Proteomes" id="UP000053259"/>
    </source>
</evidence>
<dbReference type="GeneID" id="27309447"/>
<feature type="region of interest" description="Disordered" evidence="1">
    <location>
        <begin position="453"/>
        <end position="475"/>
    </location>
</feature>
<dbReference type="OrthoDB" id="3794485at2759"/>
<dbReference type="AlphaFoldDB" id="A0A0D2B8I3"/>